<organism evidence="1">
    <name type="scientific">Escherichia coli</name>
    <dbReference type="NCBI Taxonomy" id="562"/>
    <lineage>
        <taxon>Bacteria</taxon>
        <taxon>Pseudomonadati</taxon>
        <taxon>Pseudomonadota</taxon>
        <taxon>Gammaproteobacteria</taxon>
        <taxon>Enterobacterales</taxon>
        <taxon>Enterobacteriaceae</taxon>
        <taxon>Escherichia</taxon>
    </lineage>
</organism>
<sequence>MCGSRLRIDNRCSVAIDMFEFENLNLSGSIFGLNGNSQISIILP</sequence>
<proteinExistence type="predicted"/>
<keyword evidence="1" id="KW-0614">Plasmid</keyword>
<geneLocation type="plasmid" evidence="1">
    <name>pEC598</name>
</geneLocation>
<protein>
    <submittedName>
        <fullName evidence="1">Uncharacterized protein</fullName>
    </submittedName>
</protein>
<reference evidence="1" key="1">
    <citation type="submission" date="2014-11" db="EMBL/GenBank/DDBJ databases">
        <title>Complete sequence of the conjugative pEC598 plasmid of avian pathogenic Escherichia coli QT598.</title>
        <authorList>
            <person name="Garenaux A."/>
            <person name="Veyrier F."/>
            <person name="Dozois C."/>
        </authorList>
    </citation>
    <scope>NUCLEOTIDE SEQUENCE</scope>
    <source>
        <strain evidence="1">QT598</strain>
        <plasmid evidence="1">pEC598</plasmid>
    </source>
</reference>
<name>A0A3S6C8G2_ECOLX</name>
<dbReference type="AlphaFoldDB" id="A0A3S6C8G2"/>
<accession>A0A3S6C8G2</accession>
<dbReference type="EMBL" id="KP119165">
    <property type="protein sequence ID" value="AKG47033.1"/>
    <property type="molecule type" value="Genomic_DNA"/>
</dbReference>
<evidence type="ECO:0000313" key="1">
    <source>
        <dbReference type="EMBL" id="AKG47033.1"/>
    </source>
</evidence>